<reference evidence="11" key="1">
    <citation type="journal article" date="2018" name="Insect Biochem. Mol. Biol.">
        <title>Functional characterization of odorant receptors from Lampronia capitella suggests a non-ditrysian origin of the lepidopteran pheromone receptor clade.</title>
        <authorList>
            <person name="Yuvaraj J.K."/>
            <person name="Andersson M.N."/>
            <person name="Corcoran J.A."/>
            <person name="Anderbrant O."/>
            <person name="Lofstedt C."/>
        </authorList>
    </citation>
    <scope>NUCLEOTIDE SEQUENCE</scope>
</reference>
<keyword evidence="3 10" id="KW-0716">Sensory transduction</keyword>
<dbReference type="GO" id="GO:0005549">
    <property type="term" value="F:odorant binding"/>
    <property type="evidence" value="ECO:0007669"/>
    <property type="project" value="InterPro"/>
</dbReference>
<dbReference type="AlphaFoldDB" id="A0A2Z4EY63"/>
<sequence length="423" mass="48602">MEVVAKRRDPLQTKHWRWIRFYMTKLGLWPKVHLGEPRSKMNERLHILLVVQMFTVMYSQIHYIVSHHATTSFFELGHMLVTLFLNVYSQVRLLLGFDKAFGQMLKTFFTKMHLFNYEYHDTYSMQVTEKIERFSRYLALYYIILVNIGCPLFSMIAWSSNYANGAYSRSNNVTLVSAVYLATPFDTENNLTNWIILAVYDLYFTYVIAAVSLMADLTLYLITFQIMGHILILENNLKTMTKPATQTRSKITYGGSENEVVAEKFTEEENAEVHAKLKRFISEQKRLQAFLTEIAERFDLVLLVSYMYHLVNGCVVLLELFRGGKAGLVQYGFLAIGIFVQLVSLSVILEQVCTLSDRLGDAVYSTPWQCMSVSNQKTVLLLLMKVQTPMAFKAMGVADVGVKPMAGIMKTTLSYFAFLNSLE</sequence>
<dbReference type="PANTHER" id="PTHR21137:SF35">
    <property type="entry name" value="ODORANT RECEPTOR 19A-RELATED"/>
    <property type="match status" value="1"/>
</dbReference>
<feature type="transmembrane region" description="Helical" evidence="10">
    <location>
        <begin position="203"/>
        <end position="232"/>
    </location>
</feature>
<name>A0A2Z4EY63_9NEOP</name>
<comment type="similarity">
    <text evidence="10">Belongs to the insect chemoreceptor superfamily. Heteromeric odorant receptor channel (TC 1.A.69) family.</text>
</comment>
<evidence type="ECO:0000256" key="4">
    <source>
        <dbReference type="ARBA" id="ARBA00022692"/>
    </source>
</evidence>
<dbReference type="GO" id="GO:0004984">
    <property type="term" value="F:olfactory receptor activity"/>
    <property type="evidence" value="ECO:0007669"/>
    <property type="project" value="InterPro"/>
</dbReference>
<comment type="caution">
    <text evidence="10">Lacks conserved residue(s) required for the propagation of feature annotation.</text>
</comment>
<dbReference type="PANTHER" id="PTHR21137">
    <property type="entry name" value="ODORANT RECEPTOR"/>
    <property type="match status" value="1"/>
</dbReference>
<feature type="transmembrane region" description="Helical" evidence="10">
    <location>
        <begin position="328"/>
        <end position="349"/>
    </location>
</feature>
<evidence type="ECO:0000313" key="11">
    <source>
        <dbReference type="EMBL" id="AWV67921.1"/>
    </source>
</evidence>
<dbReference type="GO" id="GO:0007165">
    <property type="term" value="P:signal transduction"/>
    <property type="evidence" value="ECO:0007669"/>
    <property type="project" value="UniProtKB-KW"/>
</dbReference>
<evidence type="ECO:0000256" key="10">
    <source>
        <dbReference type="RuleBase" id="RU351113"/>
    </source>
</evidence>
<feature type="transmembrane region" description="Helical" evidence="10">
    <location>
        <begin position="76"/>
        <end position="95"/>
    </location>
</feature>
<evidence type="ECO:0000256" key="8">
    <source>
        <dbReference type="ARBA" id="ARBA00023170"/>
    </source>
</evidence>
<accession>A0A2Z4EY63</accession>
<feature type="transmembrane region" description="Helical" evidence="10">
    <location>
        <begin position="300"/>
        <end position="322"/>
    </location>
</feature>
<keyword evidence="9 10" id="KW-0807">Transducer</keyword>
<proteinExistence type="evidence at transcript level"/>
<comment type="subcellular location">
    <subcellularLocation>
        <location evidence="1 10">Cell membrane</location>
        <topology evidence="1 10">Multi-pass membrane protein</topology>
    </subcellularLocation>
</comment>
<evidence type="ECO:0000256" key="3">
    <source>
        <dbReference type="ARBA" id="ARBA00022606"/>
    </source>
</evidence>
<keyword evidence="6 10" id="KW-1133">Transmembrane helix</keyword>
<feature type="transmembrane region" description="Helical" evidence="10">
    <location>
        <begin position="45"/>
        <end position="64"/>
    </location>
</feature>
<evidence type="ECO:0000256" key="1">
    <source>
        <dbReference type="ARBA" id="ARBA00004651"/>
    </source>
</evidence>
<evidence type="ECO:0000256" key="9">
    <source>
        <dbReference type="ARBA" id="ARBA00023224"/>
    </source>
</evidence>
<keyword evidence="4 10" id="KW-0812">Transmembrane</keyword>
<evidence type="ECO:0000256" key="7">
    <source>
        <dbReference type="ARBA" id="ARBA00023136"/>
    </source>
</evidence>
<dbReference type="InterPro" id="IPR004117">
    <property type="entry name" value="7tm6_olfct_rcpt"/>
</dbReference>
<keyword evidence="8 10" id="KW-0675">Receptor</keyword>
<gene>
    <name evidence="11" type="primary">OR6</name>
</gene>
<keyword evidence="7 10" id="KW-0472">Membrane</keyword>
<evidence type="ECO:0000256" key="6">
    <source>
        <dbReference type="ARBA" id="ARBA00022989"/>
    </source>
</evidence>
<keyword evidence="5 10" id="KW-0552">Olfaction</keyword>
<dbReference type="Pfam" id="PF02949">
    <property type="entry name" value="7tm_6"/>
    <property type="match status" value="1"/>
</dbReference>
<dbReference type="EMBL" id="MG913132">
    <property type="protein sequence ID" value="AWV67921.1"/>
    <property type="molecule type" value="mRNA"/>
</dbReference>
<feature type="transmembrane region" description="Helical" evidence="10">
    <location>
        <begin position="139"/>
        <end position="158"/>
    </location>
</feature>
<evidence type="ECO:0000256" key="5">
    <source>
        <dbReference type="ARBA" id="ARBA00022725"/>
    </source>
</evidence>
<dbReference type="GO" id="GO:0005886">
    <property type="term" value="C:plasma membrane"/>
    <property type="evidence" value="ECO:0007669"/>
    <property type="project" value="UniProtKB-SubCell"/>
</dbReference>
<keyword evidence="2" id="KW-1003">Cell membrane</keyword>
<protein>
    <recommendedName>
        <fullName evidence="10">Odorant receptor</fullName>
    </recommendedName>
</protein>
<evidence type="ECO:0000256" key="2">
    <source>
        <dbReference type="ARBA" id="ARBA00022475"/>
    </source>
</evidence>
<organism evidence="11">
    <name type="scientific">Lampronia capitella</name>
    <name type="common">currant shoot borer</name>
    <dbReference type="NCBI Taxonomy" id="485574"/>
    <lineage>
        <taxon>Eukaryota</taxon>
        <taxon>Metazoa</taxon>
        <taxon>Ecdysozoa</taxon>
        <taxon>Arthropoda</taxon>
        <taxon>Hexapoda</taxon>
        <taxon>Insecta</taxon>
        <taxon>Pterygota</taxon>
        <taxon>Neoptera</taxon>
        <taxon>Endopterygota</taxon>
        <taxon>Lepidoptera</taxon>
        <taxon>Glossata</taxon>
        <taxon>Incurvarioidea</taxon>
        <taxon>Prodoxidae</taxon>
        <taxon>Lampronia</taxon>
    </lineage>
</organism>